<name>A0A1R2CZF7_9CILI</name>
<dbReference type="AlphaFoldDB" id="A0A1R2CZF7"/>
<gene>
    <name evidence="1" type="ORF">SteCoe_2405</name>
</gene>
<organism evidence="1 2">
    <name type="scientific">Stentor coeruleus</name>
    <dbReference type="NCBI Taxonomy" id="5963"/>
    <lineage>
        <taxon>Eukaryota</taxon>
        <taxon>Sar</taxon>
        <taxon>Alveolata</taxon>
        <taxon>Ciliophora</taxon>
        <taxon>Postciliodesmatophora</taxon>
        <taxon>Heterotrichea</taxon>
        <taxon>Heterotrichida</taxon>
        <taxon>Stentoridae</taxon>
        <taxon>Stentor</taxon>
    </lineage>
</organism>
<sequence>MERRSYIKQISVWWESLDTEADNQRVNPALFRPPVENGPKYGYEFKSISKAELGLKPDFGSSSKAENCFIIKEAIQKLHQFLSASHQDGCSDRNCTYNSKLYKLKLRLKQVKDSSGLPTEFRIHKKRGRKSKLELQQMAMLRSGNMSG</sequence>
<proteinExistence type="predicted"/>
<evidence type="ECO:0000313" key="1">
    <source>
        <dbReference type="EMBL" id="OMJ94363.1"/>
    </source>
</evidence>
<reference evidence="1 2" key="1">
    <citation type="submission" date="2016-11" db="EMBL/GenBank/DDBJ databases">
        <title>The macronuclear genome of Stentor coeruleus: a giant cell with tiny introns.</title>
        <authorList>
            <person name="Slabodnick M."/>
            <person name="Ruby J.G."/>
            <person name="Reiff S.B."/>
            <person name="Swart E.C."/>
            <person name="Gosai S."/>
            <person name="Prabakaran S."/>
            <person name="Witkowska E."/>
            <person name="Larue G.E."/>
            <person name="Fisher S."/>
            <person name="Freeman R.M."/>
            <person name="Gunawardena J."/>
            <person name="Chu W."/>
            <person name="Stover N.A."/>
            <person name="Gregory B.D."/>
            <person name="Nowacki M."/>
            <person name="Derisi J."/>
            <person name="Roy S.W."/>
            <person name="Marshall W.F."/>
            <person name="Sood P."/>
        </authorList>
    </citation>
    <scope>NUCLEOTIDE SEQUENCE [LARGE SCALE GENOMIC DNA]</scope>
    <source>
        <strain evidence="1">WM001</strain>
    </source>
</reference>
<dbReference type="Proteomes" id="UP000187209">
    <property type="component" value="Unassembled WGS sequence"/>
</dbReference>
<accession>A0A1R2CZF7</accession>
<evidence type="ECO:0000313" key="2">
    <source>
        <dbReference type="Proteomes" id="UP000187209"/>
    </source>
</evidence>
<dbReference type="EMBL" id="MPUH01000027">
    <property type="protein sequence ID" value="OMJ94363.1"/>
    <property type="molecule type" value="Genomic_DNA"/>
</dbReference>
<keyword evidence="2" id="KW-1185">Reference proteome</keyword>
<comment type="caution">
    <text evidence="1">The sequence shown here is derived from an EMBL/GenBank/DDBJ whole genome shotgun (WGS) entry which is preliminary data.</text>
</comment>
<protein>
    <submittedName>
        <fullName evidence="1">Uncharacterized protein</fullName>
    </submittedName>
</protein>